<dbReference type="Proteomes" id="UP001634393">
    <property type="component" value="Unassembled WGS sequence"/>
</dbReference>
<proteinExistence type="predicted"/>
<name>A0ABD3U8Q1_9LAMI</name>
<accession>A0ABD3U8Q1</accession>
<dbReference type="AlphaFoldDB" id="A0ABD3U8Q1"/>
<evidence type="ECO:0000313" key="1">
    <source>
        <dbReference type="EMBL" id="KAL3845826.1"/>
    </source>
</evidence>
<organism evidence="1 2">
    <name type="scientific">Penstemon smallii</name>
    <dbReference type="NCBI Taxonomy" id="265156"/>
    <lineage>
        <taxon>Eukaryota</taxon>
        <taxon>Viridiplantae</taxon>
        <taxon>Streptophyta</taxon>
        <taxon>Embryophyta</taxon>
        <taxon>Tracheophyta</taxon>
        <taxon>Spermatophyta</taxon>
        <taxon>Magnoliopsida</taxon>
        <taxon>eudicotyledons</taxon>
        <taxon>Gunneridae</taxon>
        <taxon>Pentapetalae</taxon>
        <taxon>asterids</taxon>
        <taxon>lamiids</taxon>
        <taxon>Lamiales</taxon>
        <taxon>Plantaginaceae</taxon>
        <taxon>Cheloneae</taxon>
        <taxon>Penstemon</taxon>
    </lineage>
</organism>
<gene>
    <name evidence="1" type="ORF">ACJIZ3_003229</name>
</gene>
<evidence type="ECO:0000313" key="2">
    <source>
        <dbReference type="Proteomes" id="UP001634393"/>
    </source>
</evidence>
<sequence length="112" mass="12972">MDGISVSEVDLKFNIFNLLKFSTPWKPKQRGIQVPQAPLGIEFMTFYKEFELYNTLSEEVALDIVPLAAVRFLFTPCGIQVLWKFEDFFFQSQKPNSLLFDAPKSLEKLNKC</sequence>
<comment type="caution">
    <text evidence="1">The sequence shown here is derived from an EMBL/GenBank/DDBJ whole genome shotgun (WGS) entry which is preliminary data.</text>
</comment>
<dbReference type="EMBL" id="JBJXBP010000002">
    <property type="protein sequence ID" value="KAL3845826.1"/>
    <property type="molecule type" value="Genomic_DNA"/>
</dbReference>
<keyword evidence="2" id="KW-1185">Reference proteome</keyword>
<protein>
    <submittedName>
        <fullName evidence="1">Uncharacterized protein</fullName>
    </submittedName>
</protein>
<reference evidence="1 2" key="1">
    <citation type="submission" date="2024-12" db="EMBL/GenBank/DDBJ databases">
        <title>The unique morphological basis and parallel evolutionary history of personate flowers in Penstemon.</title>
        <authorList>
            <person name="Depatie T.H."/>
            <person name="Wessinger C.A."/>
        </authorList>
    </citation>
    <scope>NUCLEOTIDE SEQUENCE [LARGE SCALE GENOMIC DNA]</scope>
    <source>
        <strain evidence="1">WTNN_2</strain>
        <tissue evidence="1">Leaf</tissue>
    </source>
</reference>